<keyword evidence="1" id="KW-0812">Transmembrane</keyword>
<accession>A0A9W8B299</accession>
<evidence type="ECO:0000256" key="1">
    <source>
        <dbReference type="SAM" id="Phobius"/>
    </source>
</evidence>
<dbReference type="EMBL" id="JANBQB010000312">
    <property type="protein sequence ID" value="KAJ1977909.1"/>
    <property type="molecule type" value="Genomic_DNA"/>
</dbReference>
<evidence type="ECO:0000256" key="2">
    <source>
        <dbReference type="SAM" id="SignalP"/>
    </source>
</evidence>
<comment type="caution">
    <text evidence="3">The sequence shown here is derived from an EMBL/GenBank/DDBJ whole genome shotgun (WGS) entry which is preliminary data.</text>
</comment>
<dbReference type="Proteomes" id="UP001151582">
    <property type="component" value="Unassembled WGS sequence"/>
</dbReference>
<gene>
    <name evidence="3" type="ORF">H4R34_003405</name>
</gene>
<sequence>MKAQTWCLWGLLLYVICAVHGKEADTINLFGDLVIYDRSRGEITGNLTSAFLTQIETDEYLALLDFANFNQTYFPTLNPGMRNIAFVDYDELGRDPAVYSPLRTTNTILALVYSNTHTNAYKAIKSVTLVTSVDVDTDIGAQLKNLLAALETQKYTHSTVGLMDWARDSTIFGLNETTHKTMREFTPSEDTLIALNLRSLTSEMNESDNSAIPYIVMGIVIAAVIFVAVVGKYEKQKGE</sequence>
<feature type="transmembrane region" description="Helical" evidence="1">
    <location>
        <begin position="211"/>
        <end position="231"/>
    </location>
</feature>
<keyword evidence="1" id="KW-1133">Transmembrane helix</keyword>
<protein>
    <submittedName>
        <fullName evidence="3">Uncharacterized protein</fullName>
    </submittedName>
</protein>
<keyword evidence="1" id="KW-0472">Membrane</keyword>
<proteinExistence type="predicted"/>
<feature type="signal peptide" evidence="2">
    <location>
        <begin position="1"/>
        <end position="21"/>
    </location>
</feature>
<keyword evidence="2" id="KW-0732">Signal</keyword>
<feature type="chain" id="PRO_5040936015" evidence="2">
    <location>
        <begin position="22"/>
        <end position="239"/>
    </location>
</feature>
<evidence type="ECO:0000313" key="3">
    <source>
        <dbReference type="EMBL" id="KAJ1977909.1"/>
    </source>
</evidence>
<evidence type="ECO:0000313" key="4">
    <source>
        <dbReference type="Proteomes" id="UP001151582"/>
    </source>
</evidence>
<keyword evidence="4" id="KW-1185">Reference proteome</keyword>
<organism evidence="3 4">
    <name type="scientific">Dimargaris verticillata</name>
    <dbReference type="NCBI Taxonomy" id="2761393"/>
    <lineage>
        <taxon>Eukaryota</taxon>
        <taxon>Fungi</taxon>
        <taxon>Fungi incertae sedis</taxon>
        <taxon>Zoopagomycota</taxon>
        <taxon>Kickxellomycotina</taxon>
        <taxon>Dimargaritomycetes</taxon>
        <taxon>Dimargaritales</taxon>
        <taxon>Dimargaritaceae</taxon>
        <taxon>Dimargaris</taxon>
    </lineage>
</organism>
<dbReference type="AlphaFoldDB" id="A0A9W8B299"/>
<name>A0A9W8B299_9FUNG</name>
<reference evidence="3" key="1">
    <citation type="submission" date="2022-07" db="EMBL/GenBank/DDBJ databases">
        <title>Phylogenomic reconstructions and comparative analyses of Kickxellomycotina fungi.</title>
        <authorList>
            <person name="Reynolds N.K."/>
            <person name="Stajich J.E."/>
            <person name="Barry K."/>
            <person name="Grigoriev I.V."/>
            <person name="Crous P."/>
            <person name="Smith M.E."/>
        </authorList>
    </citation>
    <scope>NUCLEOTIDE SEQUENCE</scope>
    <source>
        <strain evidence="3">RSA 567</strain>
    </source>
</reference>